<keyword evidence="1" id="KW-0732">Signal</keyword>
<comment type="caution">
    <text evidence="2">The sequence shown here is derived from an EMBL/GenBank/DDBJ whole genome shotgun (WGS) entry which is preliminary data.</text>
</comment>
<accession>A0A6A4DF69</accession>
<keyword evidence="3" id="KW-1185">Reference proteome</keyword>
<proteinExistence type="predicted"/>
<name>A0A6A4DF69_9STRA</name>
<reference evidence="2 3" key="1">
    <citation type="submission" date="2018-08" db="EMBL/GenBank/DDBJ databases">
        <title>Genomic investigation of the strawberry pathogen Phytophthora fragariae indicates pathogenicity is determined by transcriptional variation in three key races.</title>
        <authorList>
            <person name="Adams T.M."/>
            <person name="Armitage A.D."/>
            <person name="Sobczyk M.K."/>
            <person name="Bates H.J."/>
            <person name="Dunwell J.M."/>
            <person name="Nellist C.F."/>
            <person name="Harrison R.J."/>
        </authorList>
    </citation>
    <scope>NUCLEOTIDE SEQUENCE [LARGE SCALE GENOMIC DNA]</scope>
    <source>
        <strain evidence="2 3">SCRP333</strain>
    </source>
</reference>
<sequence>MRCSGTWGGSSHVSFAYVLLCLSHLTRKGSSLLFHISFNSLKCVDEPSGS</sequence>
<evidence type="ECO:0000256" key="1">
    <source>
        <dbReference type="SAM" id="SignalP"/>
    </source>
</evidence>
<evidence type="ECO:0000313" key="3">
    <source>
        <dbReference type="Proteomes" id="UP000434957"/>
    </source>
</evidence>
<feature type="signal peptide" evidence="1">
    <location>
        <begin position="1"/>
        <end position="31"/>
    </location>
</feature>
<protein>
    <submittedName>
        <fullName evidence="2">Uncharacterized protein</fullName>
    </submittedName>
</protein>
<gene>
    <name evidence="2" type="ORF">PR003_g21322</name>
</gene>
<dbReference type="EMBL" id="QXFT01001988">
    <property type="protein sequence ID" value="KAE9306122.1"/>
    <property type="molecule type" value="Genomic_DNA"/>
</dbReference>
<organism evidence="2 3">
    <name type="scientific">Phytophthora rubi</name>
    <dbReference type="NCBI Taxonomy" id="129364"/>
    <lineage>
        <taxon>Eukaryota</taxon>
        <taxon>Sar</taxon>
        <taxon>Stramenopiles</taxon>
        <taxon>Oomycota</taxon>
        <taxon>Peronosporomycetes</taxon>
        <taxon>Peronosporales</taxon>
        <taxon>Peronosporaceae</taxon>
        <taxon>Phytophthora</taxon>
    </lineage>
</organism>
<dbReference type="Proteomes" id="UP000434957">
    <property type="component" value="Unassembled WGS sequence"/>
</dbReference>
<evidence type="ECO:0000313" key="2">
    <source>
        <dbReference type="EMBL" id="KAE9306122.1"/>
    </source>
</evidence>
<feature type="chain" id="PRO_5025572426" evidence="1">
    <location>
        <begin position="32"/>
        <end position="50"/>
    </location>
</feature>
<dbReference type="AlphaFoldDB" id="A0A6A4DF69"/>